<dbReference type="EMBL" id="WHUW01000016">
    <property type="protein sequence ID" value="KAF8438397.1"/>
    <property type="molecule type" value="Genomic_DNA"/>
</dbReference>
<feature type="region of interest" description="Disordered" evidence="1">
    <location>
        <begin position="76"/>
        <end position="100"/>
    </location>
</feature>
<gene>
    <name evidence="2" type="ORF">L210DRAFT_2263085</name>
</gene>
<organism evidence="2 3">
    <name type="scientific">Boletus edulis BED1</name>
    <dbReference type="NCBI Taxonomy" id="1328754"/>
    <lineage>
        <taxon>Eukaryota</taxon>
        <taxon>Fungi</taxon>
        <taxon>Dikarya</taxon>
        <taxon>Basidiomycota</taxon>
        <taxon>Agaricomycotina</taxon>
        <taxon>Agaricomycetes</taxon>
        <taxon>Agaricomycetidae</taxon>
        <taxon>Boletales</taxon>
        <taxon>Boletineae</taxon>
        <taxon>Boletaceae</taxon>
        <taxon>Boletoideae</taxon>
        <taxon>Boletus</taxon>
    </lineage>
</organism>
<name>A0AAD4GDF7_BOLED</name>
<proteinExistence type="predicted"/>
<comment type="caution">
    <text evidence="2">The sequence shown here is derived from an EMBL/GenBank/DDBJ whole genome shotgun (WGS) entry which is preliminary data.</text>
</comment>
<dbReference type="Proteomes" id="UP001194468">
    <property type="component" value="Unassembled WGS sequence"/>
</dbReference>
<evidence type="ECO:0000313" key="2">
    <source>
        <dbReference type="EMBL" id="KAF8438397.1"/>
    </source>
</evidence>
<evidence type="ECO:0000313" key="3">
    <source>
        <dbReference type="Proteomes" id="UP001194468"/>
    </source>
</evidence>
<sequence length="168" mass="17838">MIVWHDRDQLPKASIATTANFPAIKAQKSTLFSYQTENASVDEDTQCLQSCSHWLLGSMLMLPTFSLRQELAGGHPLDLDDDGSTSTPYTPSQGSQVSQASSSFHLQCLEARAALGKSFGTKQVKQAARAQTKRGGHISDGASCGSPAGEYPTEYTSSAFETGSASNG</sequence>
<reference evidence="2" key="2">
    <citation type="journal article" date="2020" name="Nat. Commun.">
        <title>Large-scale genome sequencing of mycorrhizal fungi provides insights into the early evolution of symbiotic traits.</title>
        <authorList>
            <person name="Miyauchi S."/>
            <person name="Kiss E."/>
            <person name="Kuo A."/>
            <person name="Drula E."/>
            <person name="Kohler A."/>
            <person name="Sanchez-Garcia M."/>
            <person name="Morin E."/>
            <person name="Andreopoulos B."/>
            <person name="Barry K.W."/>
            <person name="Bonito G."/>
            <person name="Buee M."/>
            <person name="Carver A."/>
            <person name="Chen C."/>
            <person name="Cichocki N."/>
            <person name="Clum A."/>
            <person name="Culley D."/>
            <person name="Crous P.W."/>
            <person name="Fauchery L."/>
            <person name="Girlanda M."/>
            <person name="Hayes R.D."/>
            <person name="Keri Z."/>
            <person name="LaButti K."/>
            <person name="Lipzen A."/>
            <person name="Lombard V."/>
            <person name="Magnuson J."/>
            <person name="Maillard F."/>
            <person name="Murat C."/>
            <person name="Nolan M."/>
            <person name="Ohm R.A."/>
            <person name="Pangilinan J."/>
            <person name="Pereira M.F."/>
            <person name="Perotto S."/>
            <person name="Peter M."/>
            <person name="Pfister S."/>
            <person name="Riley R."/>
            <person name="Sitrit Y."/>
            <person name="Stielow J.B."/>
            <person name="Szollosi G."/>
            <person name="Zifcakova L."/>
            <person name="Stursova M."/>
            <person name="Spatafora J.W."/>
            <person name="Tedersoo L."/>
            <person name="Vaario L.M."/>
            <person name="Yamada A."/>
            <person name="Yan M."/>
            <person name="Wang P."/>
            <person name="Xu J."/>
            <person name="Bruns T."/>
            <person name="Baldrian P."/>
            <person name="Vilgalys R."/>
            <person name="Dunand C."/>
            <person name="Henrissat B."/>
            <person name="Grigoriev I.V."/>
            <person name="Hibbett D."/>
            <person name="Nagy L.G."/>
            <person name="Martin F.M."/>
        </authorList>
    </citation>
    <scope>NUCLEOTIDE SEQUENCE</scope>
    <source>
        <strain evidence="2">BED1</strain>
    </source>
</reference>
<evidence type="ECO:0000256" key="1">
    <source>
        <dbReference type="SAM" id="MobiDB-lite"/>
    </source>
</evidence>
<protein>
    <submittedName>
        <fullName evidence="2">Uncharacterized protein</fullName>
    </submittedName>
</protein>
<feature type="compositionally biased region" description="Polar residues" evidence="1">
    <location>
        <begin position="154"/>
        <end position="168"/>
    </location>
</feature>
<feature type="region of interest" description="Disordered" evidence="1">
    <location>
        <begin position="126"/>
        <end position="168"/>
    </location>
</feature>
<keyword evidence="3" id="KW-1185">Reference proteome</keyword>
<accession>A0AAD4GDF7</accession>
<reference evidence="2" key="1">
    <citation type="submission" date="2019-10" db="EMBL/GenBank/DDBJ databases">
        <authorList>
            <consortium name="DOE Joint Genome Institute"/>
            <person name="Kuo A."/>
            <person name="Miyauchi S."/>
            <person name="Kiss E."/>
            <person name="Drula E."/>
            <person name="Kohler A."/>
            <person name="Sanchez-Garcia M."/>
            <person name="Andreopoulos B."/>
            <person name="Barry K.W."/>
            <person name="Bonito G."/>
            <person name="Buee M."/>
            <person name="Carver A."/>
            <person name="Chen C."/>
            <person name="Cichocki N."/>
            <person name="Clum A."/>
            <person name="Culley D."/>
            <person name="Crous P.W."/>
            <person name="Fauchery L."/>
            <person name="Girlanda M."/>
            <person name="Hayes R."/>
            <person name="Keri Z."/>
            <person name="LaButti K."/>
            <person name="Lipzen A."/>
            <person name="Lombard V."/>
            <person name="Magnuson J."/>
            <person name="Maillard F."/>
            <person name="Morin E."/>
            <person name="Murat C."/>
            <person name="Nolan M."/>
            <person name="Ohm R."/>
            <person name="Pangilinan J."/>
            <person name="Pereira M."/>
            <person name="Perotto S."/>
            <person name="Peter M."/>
            <person name="Riley R."/>
            <person name="Sitrit Y."/>
            <person name="Stielow B."/>
            <person name="Szollosi G."/>
            <person name="Zifcakova L."/>
            <person name="Stursova M."/>
            <person name="Spatafora J.W."/>
            <person name="Tedersoo L."/>
            <person name="Vaario L.-M."/>
            <person name="Yamada A."/>
            <person name="Yan M."/>
            <person name="Wang P."/>
            <person name="Xu J."/>
            <person name="Bruns T."/>
            <person name="Baldrian P."/>
            <person name="Vilgalys R."/>
            <person name="Henrissat B."/>
            <person name="Grigoriev I.V."/>
            <person name="Hibbett D."/>
            <person name="Nagy L.G."/>
            <person name="Martin F.M."/>
        </authorList>
    </citation>
    <scope>NUCLEOTIDE SEQUENCE</scope>
    <source>
        <strain evidence="2">BED1</strain>
    </source>
</reference>
<dbReference type="AlphaFoldDB" id="A0AAD4GDF7"/>